<evidence type="ECO:0000256" key="6">
    <source>
        <dbReference type="SAM" id="Phobius"/>
    </source>
</evidence>
<dbReference type="OMA" id="PINHLHY"/>
<dbReference type="eggNOG" id="KOG2921">
    <property type="taxonomic scope" value="Eukaryota"/>
</dbReference>
<dbReference type="EMBL" id="BABT02000117">
    <property type="protein sequence ID" value="GAA97272.1"/>
    <property type="molecule type" value="Genomic_DNA"/>
</dbReference>
<evidence type="ECO:0000313" key="9">
    <source>
        <dbReference type="Proteomes" id="UP000009131"/>
    </source>
</evidence>
<dbReference type="OrthoDB" id="7694678at2759"/>
<dbReference type="PANTHER" id="PTHR13325:SF3">
    <property type="entry name" value="MEMBRANE-BOUND TRANSCRIPTION FACTOR SITE-2 PROTEASE"/>
    <property type="match status" value="1"/>
</dbReference>
<comment type="subcellular location">
    <subcellularLocation>
        <location evidence="1">Endomembrane system</location>
        <topology evidence="1">Multi-pass membrane protein</topology>
    </subcellularLocation>
</comment>
<organism evidence="8 9">
    <name type="scientific">Mixia osmundae (strain CBS 9802 / IAM 14324 / JCM 22182 / KY 12970)</name>
    <dbReference type="NCBI Taxonomy" id="764103"/>
    <lineage>
        <taxon>Eukaryota</taxon>
        <taxon>Fungi</taxon>
        <taxon>Dikarya</taxon>
        <taxon>Basidiomycota</taxon>
        <taxon>Pucciniomycotina</taxon>
        <taxon>Mixiomycetes</taxon>
        <taxon>Mixiales</taxon>
        <taxon>Mixiaceae</taxon>
        <taxon>Mixia</taxon>
    </lineage>
</organism>
<keyword evidence="2 6" id="KW-0812">Transmembrane</keyword>
<comment type="caution">
    <text evidence="8">The sequence shown here is derived from an EMBL/GenBank/DDBJ whole genome shotgun (WGS) entry which is preliminary data.</text>
</comment>
<feature type="transmembrane region" description="Helical" evidence="6">
    <location>
        <begin position="157"/>
        <end position="177"/>
    </location>
</feature>
<dbReference type="GO" id="GO:0005737">
    <property type="term" value="C:cytoplasm"/>
    <property type="evidence" value="ECO:0007669"/>
    <property type="project" value="TreeGrafter"/>
</dbReference>
<dbReference type="RefSeq" id="XP_014571052.1">
    <property type="nucleotide sequence ID" value="XM_014715566.1"/>
</dbReference>
<dbReference type="HOGENOM" id="CLU_560299_0_0_1"/>
<reference evidence="8 9" key="2">
    <citation type="journal article" date="2012" name="Open Biol.">
        <title>Characteristics of nucleosomes and linker DNA regions on the genome of the basidiomycete Mixia osmundae revealed by mono- and dinucleosome mapping.</title>
        <authorList>
            <person name="Nishida H."/>
            <person name="Kondo S."/>
            <person name="Matsumoto T."/>
            <person name="Suzuki Y."/>
            <person name="Yoshikawa H."/>
            <person name="Taylor T.D."/>
            <person name="Sugiyama J."/>
        </authorList>
    </citation>
    <scope>NUCLEOTIDE SEQUENCE [LARGE SCALE GENOMIC DNA]</scope>
    <source>
        <strain evidence="9">CBS 9802 / IAM 14324 / JCM 22182 / KY 12970</strain>
    </source>
</reference>
<feature type="transmembrane region" description="Helical" evidence="6">
    <location>
        <begin position="21"/>
        <end position="49"/>
    </location>
</feature>
<dbReference type="Pfam" id="PF02163">
    <property type="entry name" value="Peptidase_M50"/>
    <property type="match status" value="1"/>
</dbReference>
<protein>
    <recommendedName>
        <fullName evidence="5">Endopeptidase S2P</fullName>
    </recommendedName>
</protein>
<proteinExistence type="predicted"/>
<evidence type="ECO:0000256" key="1">
    <source>
        <dbReference type="ARBA" id="ARBA00004127"/>
    </source>
</evidence>
<dbReference type="GO" id="GO:0016020">
    <property type="term" value="C:membrane"/>
    <property type="evidence" value="ECO:0007669"/>
    <property type="project" value="InterPro"/>
</dbReference>
<keyword evidence="9" id="KW-1185">Reference proteome</keyword>
<sequence>MQAVLDSLASRGKLLRPVYVFGVPVCLVALPICFCIVVGAALNVTWLALHFLNSVSEPSAPSRLGKRDSIPRAPATSSAPLLEPILPGVNASIWSLPVLLICLAISGVVHELGHATAARLERITPEKAGVRFYGLLPAFYVALPSQQLSLAPPISKLRILCAGIVHNLLLCLLLALLSARHGLDALGWLEEHTFWQDAGSTGIVLQSISTSTPLASIITVDSVLTHLDDLELHGSHLSGRNHWRRFLLDGPTVYESMGRCFPAREWDLADSTCCQVAQPGGEVCLDSLDDQRQACMLPQYWLDLHVATLDRTTPGRCLEQSDCVSVNDEALLCIAAAPSSNLTRVTYLSSVDGERQTTLYQGDRARLYDTVRVGRLQRRTWARWLVPSALPGALEDFIGQLNSVSLSMAFLNLLTINRLDGAEILKTSWLWLEESHQFLPGGIISRCSTILWRARRQIDRILLRATLPMLTYALAGSLALSLRTRVS</sequence>
<dbReference type="GO" id="GO:0004222">
    <property type="term" value="F:metalloendopeptidase activity"/>
    <property type="evidence" value="ECO:0007669"/>
    <property type="project" value="InterPro"/>
</dbReference>
<dbReference type="InterPro" id="IPR008915">
    <property type="entry name" value="Peptidase_M50"/>
</dbReference>
<dbReference type="PANTHER" id="PTHR13325">
    <property type="entry name" value="PROTEASE M50 MEMBRANE-BOUND TRANSCRIPTION FACTOR SITE 2 PROTEASE"/>
    <property type="match status" value="1"/>
</dbReference>
<dbReference type="InParanoid" id="G7E391"/>
<dbReference type="STRING" id="764103.G7E391"/>
<dbReference type="InterPro" id="IPR001193">
    <property type="entry name" value="MBTPS2"/>
</dbReference>
<evidence type="ECO:0000256" key="2">
    <source>
        <dbReference type="ARBA" id="ARBA00022692"/>
    </source>
</evidence>
<reference evidence="8 9" key="1">
    <citation type="journal article" date="2011" name="J. Gen. Appl. Microbiol.">
        <title>Draft genome sequencing of the enigmatic basidiomycete Mixia osmundae.</title>
        <authorList>
            <person name="Nishida H."/>
            <person name="Nagatsuka Y."/>
            <person name="Sugiyama J."/>
        </authorList>
    </citation>
    <scope>NUCLEOTIDE SEQUENCE [LARGE SCALE GENOMIC DNA]</scope>
    <source>
        <strain evidence="9">CBS 9802 / IAM 14324 / JCM 22182 / KY 12970</strain>
    </source>
</reference>
<dbReference type="Proteomes" id="UP000009131">
    <property type="component" value="Unassembled WGS sequence"/>
</dbReference>
<gene>
    <name evidence="8" type="primary">Mo03949</name>
    <name evidence="8" type="ORF">E5Q_03949</name>
</gene>
<accession>G7E391</accession>
<keyword evidence="3 6" id="KW-1133">Transmembrane helix</keyword>
<feature type="domain" description="Peptidase M50" evidence="7">
    <location>
        <begin position="99"/>
        <end position="198"/>
    </location>
</feature>
<dbReference type="GO" id="GO:1905897">
    <property type="term" value="P:regulation of response to endoplasmic reticulum stress"/>
    <property type="evidence" value="ECO:0007669"/>
    <property type="project" value="TreeGrafter"/>
</dbReference>
<evidence type="ECO:0000313" key="8">
    <source>
        <dbReference type="EMBL" id="GAA97272.1"/>
    </source>
</evidence>
<name>G7E391_MIXOS</name>
<evidence type="ECO:0000256" key="5">
    <source>
        <dbReference type="ARBA" id="ARBA00032658"/>
    </source>
</evidence>
<dbReference type="AlphaFoldDB" id="G7E391"/>
<evidence type="ECO:0000259" key="7">
    <source>
        <dbReference type="Pfam" id="PF02163"/>
    </source>
</evidence>
<evidence type="ECO:0000256" key="4">
    <source>
        <dbReference type="ARBA" id="ARBA00023136"/>
    </source>
</evidence>
<dbReference type="GO" id="GO:0012505">
    <property type="term" value="C:endomembrane system"/>
    <property type="evidence" value="ECO:0007669"/>
    <property type="project" value="UniProtKB-SubCell"/>
</dbReference>
<feature type="transmembrane region" description="Helical" evidence="6">
    <location>
        <begin position="91"/>
        <end position="109"/>
    </location>
</feature>
<keyword evidence="4 6" id="KW-0472">Membrane</keyword>
<evidence type="ECO:0000256" key="3">
    <source>
        <dbReference type="ARBA" id="ARBA00022989"/>
    </source>
</evidence>
<dbReference type="GO" id="GO:0031293">
    <property type="term" value="P:membrane protein intracellular domain proteolysis"/>
    <property type="evidence" value="ECO:0007669"/>
    <property type="project" value="TreeGrafter"/>
</dbReference>